<evidence type="ECO:0000313" key="2">
    <source>
        <dbReference type="EMBL" id="GLR69586.1"/>
    </source>
</evidence>
<evidence type="ECO:0000259" key="1">
    <source>
        <dbReference type="PROSITE" id="PS51186"/>
    </source>
</evidence>
<dbReference type="InterPro" id="IPR053144">
    <property type="entry name" value="Acetyltransferase_Butenolide"/>
</dbReference>
<dbReference type="Pfam" id="PF13508">
    <property type="entry name" value="Acetyltransf_7"/>
    <property type="match status" value="1"/>
</dbReference>
<reference evidence="2" key="2">
    <citation type="submission" date="2023-01" db="EMBL/GenBank/DDBJ databases">
        <title>Draft genome sequence of Agaribacter marinus strain NBRC 110023.</title>
        <authorList>
            <person name="Sun Q."/>
            <person name="Mori K."/>
        </authorList>
    </citation>
    <scope>NUCLEOTIDE SEQUENCE</scope>
    <source>
        <strain evidence="2">NBRC 110023</strain>
    </source>
</reference>
<proteinExistence type="predicted"/>
<comment type="caution">
    <text evidence="2">The sequence shown here is derived from an EMBL/GenBank/DDBJ whole genome shotgun (WGS) entry which is preliminary data.</text>
</comment>
<organism evidence="2 3">
    <name type="scientific">Agaribacter marinus</name>
    <dbReference type="NCBI Taxonomy" id="1431249"/>
    <lineage>
        <taxon>Bacteria</taxon>
        <taxon>Pseudomonadati</taxon>
        <taxon>Pseudomonadota</taxon>
        <taxon>Gammaproteobacteria</taxon>
        <taxon>Alteromonadales</taxon>
        <taxon>Alteromonadaceae</taxon>
        <taxon>Agaribacter</taxon>
    </lineage>
</organism>
<dbReference type="AlphaFoldDB" id="A0AA37WG24"/>
<gene>
    <name evidence="2" type="ORF">GCM10007852_04940</name>
</gene>
<reference evidence="2" key="1">
    <citation type="journal article" date="2014" name="Int. J. Syst. Evol. Microbiol.">
        <title>Complete genome sequence of Corynebacterium casei LMG S-19264T (=DSM 44701T), isolated from a smear-ripened cheese.</title>
        <authorList>
            <consortium name="US DOE Joint Genome Institute (JGI-PGF)"/>
            <person name="Walter F."/>
            <person name="Albersmeier A."/>
            <person name="Kalinowski J."/>
            <person name="Ruckert C."/>
        </authorList>
    </citation>
    <scope>NUCLEOTIDE SEQUENCE</scope>
    <source>
        <strain evidence="2">NBRC 110023</strain>
    </source>
</reference>
<dbReference type="PROSITE" id="PS51186">
    <property type="entry name" value="GNAT"/>
    <property type="match status" value="1"/>
</dbReference>
<name>A0AA37WG24_9ALTE</name>
<dbReference type="InterPro" id="IPR016181">
    <property type="entry name" value="Acyl_CoA_acyltransferase"/>
</dbReference>
<accession>A0AA37WG24</accession>
<dbReference type="Proteomes" id="UP001156601">
    <property type="component" value="Unassembled WGS sequence"/>
</dbReference>
<dbReference type="PANTHER" id="PTHR43233:SF1">
    <property type="entry name" value="FAMILY N-ACETYLTRANSFERASE, PUTATIVE (AFU_ORTHOLOGUE AFUA_6G03350)-RELATED"/>
    <property type="match status" value="1"/>
</dbReference>
<protein>
    <submittedName>
        <fullName evidence="2">N-acetyltransferase</fullName>
    </submittedName>
</protein>
<feature type="domain" description="N-acetyltransferase" evidence="1">
    <location>
        <begin position="6"/>
        <end position="140"/>
    </location>
</feature>
<dbReference type="GO" id="GO:0016747">
    <property type="term" value="F:acyltransferase activity, transferring groups other than amino-acyl groups"/>
    <property type="evidence" value="ECO:0007669"/>
    <property type="project" value="InterPro"/>
</dbReference>
<keyword evidence="3" id="KW-1185">Reference proteome</keyword>
<dbReference type="SUPFAM" id="SSF55729">
    <property type="entry name" value="Acyl-CoA N-acyltransferases (Nat)"/>
    <property type="match status" value="1"/>
</dbReference>
<dbReference type="PANTHER" id="PTHR43233">
    <property type="entry name" value="FAMILY N-ACETYLTRANSFERASE, PUTATIVE (AFU_ORTHOLOGUE AFUA_6G03350)-RELATED"/>
    <property type="match status" value="1"/>
</dbReference>
<evidence type="ECO:0000313" key="3">
    <source>
        <dbReference type="Proteomes" id="UP001156601"/>
    </source>
</evidence>
<dbReference type="EMBL" id="BSOT01000005">
    <property type="protein sequence ID" value="GLR69586.1"/>
    <property type="molecule type" value="Genomic_DNA"/>
</dbReference>
<dbReference type="RefSeq" id="WP_284215908.1">
    <property type="nucleotide sequence ID" value="NZ_BSOT01000005.1"/>
</dbReference>
<dbReference type="CDD" id="cd04301">
    <property type="entry name" value="NAT_SF"/>
    <property type="match status" value="1"/>
</dbReference>
<sequence length="140" mass="15825">MKGFKVTTNPDDLDIALVYAFISKTYWAKNIPFETFKKSIANSIVFGAYSAENDQVGFARVTTDKATFAYLGDVFVLEEYRGLGISKLIMQAIAKHSELQGLRRFMLATSDAHGLYAQFGFQDIANPEIFMQIWQPTVYE</sequence>
<dbReference type="InterPro" id="IPR000182">
    <property type="entry name" value="GNAT_dom"/>
</dbReference>
<dbReference type="Gene3D" id="3.40.630.30">
    <property type="match status" value="1"/>
</dbReference>